<comment type="caution">
    <text evidence="2">The sequence shown here is derived from an EMBL/GenBank/DDBJ whole genome shotgun (WGS) entry which is preliminary data.</text>
</comment>
<evidence type="ECO:0000313" key="2">
    <source>
        <dbReference type="EMBL" id="KAK1315905.1"/>
    </source>
</evidence>
<sequence>MTENLLRHGFVSSSEIGGGGRTRGGSFTTLLGLPENKAMELLHPEPRDSPTIWRDRAADDRRICLRQSIITPATSASTSSSAPAGA</sequence>
<name>A0AAV9EQL2_ACOCL</name>
<dbReference type="AlphaFoldDB" id="A0AAV9EQL2"/>
<keyword evidence="3" id="KW-1185">Reference proteome</keyword>
<dbReference type="Proteomes" id="UP001180020">
    <property type="component" value="Unassembled WGS sequence"/>
</dbReference>
<protein>
    <submittedName>
        <fullName evidence="2">Uncharacterized protein</fullName>
    </submittedName>
</protein>
<reference evidence="2" key="2">
    <citation type="submission" date="2023-06" db="EMBL/GenBank/DDBJ databases">
        <authorList>
            <person name="Ma L."/>
            <person name="Liu K.-W."/>
            <person name="Li Z."/>
            <person name="Hsiao Y.-Y."/>
            <person name="Qi Y."/>
            <person name="Fu T."/>
            <person name="Tang G."/>
            <person name="Zhang D."/>
            <person name="Sun W.-H."/>
            <person name="Liu D.-K."/>
            <person name="Li Y."/>
            <person name="Chen G.-Z."/>
            <person name="Liu X.-D."/>
            <person name="Liao X.-Y."/>
            <person name="Jiang Y.-T."/>
            <person name="Yu X."/>
            <person name="Hao Y."/>
            <person name="Huang J."/>
            <person name="Zhao X.-W."/>
            <person name="Ke S."/>
            <person name="Chen Y.-Y."/>
            <person name="Wu W.-L."/>
            <person name="Hsu J.-L."/>
            <person name="Lin Y.-F."/>
            <person name="Huang M.-D."/>
            <person name="Li C.-Y."/>
            <person name="Huang L."/>
            <person name="Wang Z.-W."/>
            <person name="Zhao X."/>
            <person name="Zhong W.-Y."/>
            <person name="Peng D.-H."/>
            <person name="Ahmad S."/>
            <person name="Lan S."/>
            <person name="Zhang J.-S."/>
            <person name="Tsai W.-C."/>
            <person name="Van De Peer Y."/>
            <person name="Liu Z.-J."/>
        </authorList>
    </citation>
    <scope>NUCLEOTIDE SEQUENCE</scope>
    <source>
        <strain evidence="2">CP</strain>
        <tissue evidence="2">Leaves</tissue>
    </source>
</reference>
<evidence type="ECO:0000313" key="3">
    <source>
        <dbReference type="Proteomes" id="UP001180020"/>
    </source>
</evidence>
<reference evidence="2" key="1">
    <citation type="journal article" date="2023" name="Nat. Commun.">
        <title>Diploid and tetraploid genomes of Acorus and the evolution of monocots.</title>
        <authorList>
            <person name="Ma L."/>
            <person name="Liu K.W."/>
            <person name="Li Z."/>
            <person name="Hsiao Y.Y."/>
            <person name="Qi Y."/>
            <person name="Fu T."/>
            <person name="Tang G.D."/>
            <person name="Zhang D."/>
            <person name="Sun W.H."/>
            <person name="Liu D.K."/>
            <person name="Li Y."/>
            <person name="Chen G.Z."/>
            <person name="Liu X.D."/>
            <person name="Liao X.Y."/>
            <person name="Jiang Y.T."/>
            <person name="Yu X."/>
            <person name="Hao Y."/>
            <person name="Huang J."/>
            <person name="Zhao X.W."/>
            <person name="Ke S."/>
            <person name="Chen Y.Y."/>
            <person name="Wu W.L."/>
            <person name="Hsu J.L."/>
            <person name="Lin Y.F."/>
            <person name="Huang M.D."/>
            <person name="Li C.Y."/>
            <person name="Huang L."/>
            <person name="Wang Z.W."/>
            <person name="Zhao X."/>
            <person name="Zhong W.Y."/>
            <person name="Peng D.H."/>
            <person name="Ahmad S."/>
            <person name="Lan S."/>
            <person name="Zhang J.S."/>
            <person name="Tsai W.C."/>
            <person name="Van de Peer Y."/>
            <person name="Liu Z.J."/>
        </authorList>
    </citation>
    <scope>NUCLEOTIDE SEQUENCE</scope>
    <source>
        <strain evidence="2">CP</strain>
    </source>
</reference>
<dbReference type="EMBL" id="JAUJYO010000005">
    <property type="protein sequence ID" value="KAK1315905.1"/>
    <property type="molecule type" value="Genomic_DNA"/>
</dbReference>
<proteinExistence type="predicted"/>
<organism evidence="2 3">
    <name type="scientific">Acorus calamus</name>
    <name type="common">Sweet flag</name>
    <dbReference type="NCBI Taxonomy" id="4465"/>
    <lineage>
        <taxon>Eukaryota</taxon>
        <taxon>Viridiplantae</taxon>
        <taxon>Streptophyta</taxon>
        <taxon>Embryophyta</taxon>
        <taxon>Tracheophyta</taxon>
        <taxon>Spermatophyta</taxon>
        <taxon>Magnoliopsida</taxon>
        <taxon>Liliopsida</taxon>
        <taxon>Acoraceae</taxon>
        <taxon>Acorus</taxon>
    </lineage>
</organism>
<gene>
    <name evidence="2" type="ORF">QJS10_CPA05g00119</name>
</gene>
<evidence type="ECO:0000256" key="1">
    <source>
        <dbReference type="SAM" id="MobiDB-lite"/>
    </source>
</evidence>
<feature type="region of interest" description="Disordered" evidence="1">
    <location>
        <begin position="1"/>
        <end position="26"/>
    </location>
</feature>
<accession>A0AAV9EQL2</accession>